<protein>
    <submittedName>
        <fullName evidence="1">Uncharacterized protein</fullName>
    </submittedName>
</protein>
<reference evidence="1" key="1">
    <citation type="journal article" date="2021" name="Proc. Natl. Acad. Sci. U.S.A.">
        <title>A Catalog of Tens of Thousands of Viruses from Human Metagenomes Reveals Hidden Associations with Chronic Diseases.</title>
        <authorList>
            <person name="Tisza M.J."/>
            <person name="Buck C.B."/>
        </authorList>
    </citation>
    <scope>NUCLEOTIDE SEQUENCE</scope>
    <source>
        <strain evidence="1">CtdyF5</strain>
    </source>
</reference>
<dbReference type="EMBL" id="BK016029">
    <property type="protein sequence ID" value="DAF90457.1"/>
    <property type="molecule type" value="Genomic_DNA"/>
</dbReference>
<organism evidence="1">
    <name type="scientific">Myoviridae sp. ctdyF5</name>
    <dbReference type="NCBI Taxonomy" id="2825144"/>
    <lineage>
        <taxon>Viruses</taxon>
        <taxon>Duplodnaviria</taxon>
        <taxon>Heunggongvirae</taxon>
        <taxon>Uroviricota</taxon>
        <taxon>Caudoviricetes</taxon>
    </lineage>
</organism>
<accession>A0A8S5U7J3</accession>
<sequence length="227" mass="25999">MTPRQRCQHFASLGVVASAVRKSYLGKFTPLTSIQSGWIKSLLTVWGECVGGKTRAQYRLESCSRFFSAANDSGWSDSQLSRITDALEKARLEGYRGVQSVVRAKTLLWGGLSLKDMIAEAERRDDADFIEEVILKAFKNDDPVYMVGMQFYTTRNKISDIARDLQSVAPWLTNGEARKRVRWCLEIFRAKVFLASRRRMETPQHMRDFCKKCHEEIMELKTGQKTV</sequence>
<proteinExistence type="predicted"/>
<evidence type="ECO:0000313" key="1">
    <source>
        <dbReference type="EMBL" id="DAF90457.1"/>
    </source>
</evidence>
<name>A0A8S5U7J3_9CAUD</name>